<evidence type="ECO:0000256" key="7">
    <source>
        <dbReference type="SAM" id="Coils"/>
    </source>
</evidence>
<dbReference type="OrthoDB" id="205794at2759"/>
<keyword evidence="4" id="KW-0747">Spliceosome</keyword>
<dbReference type="InterPro" id="IPR008409">
    <property type="entry name" value="SPF27"/>
</dbReference>
<keyword evidence="3" id="KW-0507">mRNA processing</keyword>
<evidence type="ECO:0000256" key="5">
    <source>
        <dbReference type="ARBA" id="ARBA00023187"/>
    </source>
</evidence>
<proteinExistence type="inferred from homology"/>
<keyword evidence="5" id="KW-0508">mRNA splicing</keyword>
<keyword evidence="7" id="KW-0175">Coiled coil</keyword>
<dbReference type="GO" id="GO:0071013">
    <property type="term" value="C:catalytic step 2 spliceosome"/>
    <property type="evidence" value="ECO:0007669"/>
    <property type="project" value="TreeGrafter"/>
</dbReference>
<sequence length="225" mass="25509">MSFRTTVHESLPYIDPEPSPEDRAAAQALIDAELASSSTESSSSNTTNTTSSSLLPPLREPSFTPTMLAELDRIATKQPLKAIDLSRYEVDDDDDEDEVDEAANNSKIKDTLQARLGRAYTANTYLTSRTTHLHLLDSYGKNAWLVGNWHLEAELQALERDLADTKREMDLVNLDRRRQQDQVGEELRSLNETWRRGVGKVLETELAADQLRRQVLDARRRQQQD</sequence>
<feature type="coiled-coil region" evidence="7">
    <location>
        <begin position="148"/>
        <end position="221"/>
    </location>
</feature>
<evidence type="ECO:0000256" key="1">
    <source>
        <dbReference type="ARBA" id="ARBA00004123"/>
    </source>
</evidence>
<comment type="similarity">
    <text evidence="2">Belongs to the SPF27 family.</text>
</comment>
<evidence type="ECO:0000256" key="6">
    <source>
        <dbReference type="ARBA" id="ARBA00023242"/>
    </source>
</evidence>
<evidence type="ECO:0000313" key="10">
    <source>
        <dbReference type="Proteomes" id="UP000756346"/>
    </source>
</evidence>
<organism evidence="9 10">
    <name type="scientific">Microdochium trichocladiopsis</name>
    <dbReference type="NCBI Taxonomy" id="1682393"/>
    <lineage>
        <taxon>Eukaryota</taxon>
        <taxon>Fungi</taxon>
        <taxon>Dikarya</taxon>
        <taxon>Ascomycota</taxon>
        <taxon>Pezizomycotina</taxon>
        <taxon>Sordariomycetes</taxon>
        <taxon>Xylariomycetidae</taxon>
        <taxon>Xylariales</taxon>
        <taxon>Microdochiaceae</taxon>
        <taxon>Microdochium</taxon>
    </lineage>
</organism>
<reference evidence="9" key="1">
    <citation type="journal article" date="2021" name="Nat. Commun.">
        <title>Genetic determinants of endophytism in the Arabidopsis root mycobiome.</title>
        <authorList>
            <person name="Mesny F."/>
            <person name="Miyauchi S."/>
            <person name="Thiergart T."/>
            <person name="Pickel B."/>
            <person name="Atanasova L."/>
            <person name="Karlsson M."/>
            <person name="Huettel B."/>
            <person name="Barry K.W."/>
            <person name="Haridas S."/>
            <person name="Chen C."/>
            <person name="Bauer D."/>
            <person name="Andreopoulos W."/>
            <person name="Pangilinan J."/>
            <person name="LaButti K."/>
            <person name="Riley R."/>
            <person name="Lipzen A."/>
            <person name="Clum A."/>
            <person name="Drula E."/>
            <person name="Henrissat B."/>
            <person name="Kohler A."/>
            <person name="Grigoriev I.V."/>
            <person name="Martin F.M."/>
            <person name="Hacquard S."/>
        </authorList>
    </citation>
    <scope>NUCLEOTIDE SEQUENCE</scope>
    <source>
        <strain evidence="9">MPI-CAGE-CH-0230</strain>
    </source>
</reference>
<dbReference type="GO" id="GO:0000974">
    <property type="term" value="C:Prp19 complex"/>
    <property type="evidence" value="ECO:0007669"/>
    <property type="project" value="TreeGrafter"/>
</dbReference>
<dbReference type="PANTHER" id="PTHR13296">
    <property type="entry name" value="BCAS2 PROTEIN"/>
    <property type="match status" value="1"/>
</dbReference>
<evidence type="ECO:0000256" key="2">
    <source>
        <dbReference type="ARBA" id="ARBA00010788"/>
    </source>
</evidence>
<dbReference type="GO" id="GO:0006397">
    <property type="term" value="P:mRNA processing"/>
    <property type="evidence" value="ECO:0007669"/>
    <property type="project" value="UniProtKB-KW"/>
</dbReference>
<evidence type="ECO:0000256" key="3">
    <source>
        <dbReference type="ARBA" id="ARBA00022664"/>
    </source>
</evidence>
<dbReference type="EMBL" id="JAGTJQ010000008">
    <property type="protein sequence ID" value="KAH7025816.1"/>
    <property type="molecule type" value="Genomic_DNA"/>
</dbReference>
<comment type="caution">
    <text evidence="9">The sequence shown here is derived from an EMBL/GenBank/DDBJ whole genome shotgun (WGS) entry which is preliminary data.</text>
</comment>
<dbReference type="AlphaFoldDB" id="A0A9P8Y0K6"/>
<dbReference type="GeneID" id="70188688"/>
<comment type="subcellular location">
    <subcellularLocation>
        <location evidence="1">Nucleus</location>
    </subcellularLocation>
</comment>
<dbReference type="Proteomes" id="UP000756346">
    <property type="component" value="Unassembled WGS sequence"/>
</dbReference>
<dbReference type="Pfam" id="PF05700">
    <property type="entry name" value="BCAS2"/>
    <property type="match status" value="1"/>
</dbReference>
<dbReference type="RefSeq" id="XP_046009033.1">
    <property type="nucleotide sequence ID" value="XM_046159142.1"/>
</dbReference>
<accession>A0A9P8Y0K6</accession>
<dbReference type="PANTHER" id="PTHR13296:SF0">
    <property type="entry name" value="PRE-MRNA-SPLICING FACTOR SPF27"/>
    <property type="match status" value="1"/>
</dbReference>
<evidence type="ECO:0000313" key="9">
    <source>
        <dbReference type="EMBL" id="KAH7025816.1"/>
    </source>
</evidence>
<feature type="compositionally biased region" description="Low complexity" evidence="8">
    <location>
        <begin position="25"/>
        <end position="53"/>
    </location>
</feature>
<protein>
    <submittedName>
        <fullName evidence="9">Pre-mRNA-splicing factor SPF27</fullName>
    </submittedName>
</protein>
<keyword evidence="6" id="KW-0539">Nucleus</keyword>
<gene>
    <name evidence="9" type="ORF">B0I36DRAFT_365479</name>
</gene>
<feature type="region of interest" description="Disordered" evidence="8">
    <location>
        <begin position="1"/>
        <end position="62"/>
    </location>
</feature>
<name>A0A9P8Y0K6_9PEZI</name>
<dbReference type="GO" id="GO:0071011">
    <property type="term" value="C:precatalytic spliceosome"/>
    <property type="evidence" value="ECO:0007669"/>
    <property type="project" value="TreeGrafter"/>
</dbReference>
<evidence type="ECO:0000256" key="8">
    <source>
        <dbReference type="SAM" id="MobiDB-lite"/>
    </source>
</evidence>
<keyword evidence="10" id="KW-1185">Reference proteome</keyword>
<dbReference type="GO" id="GO:0008380">
    <property type="term" value="P:RNA splicing"/>
    <property type="evidence" value="ECO:0007669"/>
    <property type="project" value="UniProtKB-KW"/>
</dbReference>
<evidence type="ECO:0000256" key="4">
    <source>
        <dbReference type="ARBA" id="ARBA00022728"/>
    </source>
</evidence>